<gene>
    <name evidence="1" type="ORF">V5O48_001098</name>
</gene>
<keyword evidence="2" id="KW-1185">Reference proteome</keyword>
<dbReference type="Gene3D" id="3.10.450.50">
    <property type="match status" value="1"/>
</dbReference>
<reference evidence="1 2" key="1">
    <citation type="submission" date="2024-02" db="EMBL/GenBank/DDBJ databases">
        <title>A draft genome for the cacao thread blight pathogen Marasmius crinis-equi.</title>
        <authorList>
            <person name="Cohen S.P."/>
            <person name="Baruah I.K."/>
            <person name="Amoako-Attah I."/>
            <person name="Bukari Y."/>
            <person name="Meinhardt L.W."/>
            <person name="Bailey B.A."/>
        </authorList>
    </citation>
    <scope>NUCLEOTIDE SEQUENCE [LARGE SCALE GENOMIC DNA]</scope>
    <source>
        <strain evidence="1 2">GH-76</strain>
    </source>
</reference>
<dbReference type="EMBL" id="JBAHYK010000020">
    <property type="protein sequence ID" value="KAL0580904.1"/>
    <property type="molecule type" value="Genomic_DNA"/>
</dbReference>
<comment type="caution">
    <text evidence="1">The sequence shown here is derived from an EMBL/GenBank/DDBJ whole genome shotgun (WGS) entry which is preliminary data.</text>
</comment>
<evidence type="ECO:0008006" key="3">
    <source>
        <dbReference type="Google" id="ProtNLM"/>
    </source>
</evidence>
<organism evidence="1 2">
    <name type="scientific">Marasmius crinis-equi</name>
    <dbReference type="NCBI Taxonomy" id="585013"/>
    <lineage>
        <taxon>Eukaryota</taxon>
        <taxon>Fungi</taxon>
        <taxon>Dikarya</taxon>
        <taxon>Basidiomycota</taxon>
        <taxon>Agaricomycotina</taxon>
        <taxon>Agaricomycetes</taxon>
        <taxon>Agaricomycetidae</taxon>
        <taxon>Agaricales</taxon>
        <taxon>Marasmiineae</taxon>
        <taxon>Marasmiaceae</taxon>
        <taxon>Marasmius</taxon>
    </lineage>
</organism>
<name>A0ABR3FZC4_9AGAR</name>
<sequence>MESSARAQLLSSAQSFCNVFAENKDLDIIMSHFSTTHQVTAIEYGEQVLAPFLGREYVGIPAVRSYFEKIASLLSYKDMEFVEFVVDTESRRVACKGRAKFTWKSTEGSWDETFAYMLDFDDERKITDYQVWADSGAAYLARRGKLDEVRKEGEQADTKPSSGSG</sequence>
<dbReference type="SUPFAM" id="SSF54427">
    <property type="entry name" value="NTF2-like"/>
    <property type="match status" value="1"/>
</dbReference>
<proteinExistence type="predicted"/>
<accession>A0ABR3FZC4</accession>
<protein>
    <recommendedName>
        <fullName evidence="3">SnoaL-like domain-containing protein</fullName>
    </recommendedName>
</protein>
<dbReference type="InterPro" id="IPR032710">
    <property type="entry name" value="NTF2-like_dom_sf"/>
</dbReference>
<dbReference type="Proteomes" id="UP001465976">
    <property type="component" value="Unassembled WGS sequence"/>
</dbReference>
<evidence type="ECO:0000313" key="2">
    <source>
        <dbReference type="Proteomes" id="UP001465976"/>
    </source>
</evidence>
<evidence type="ECO:0000313" key="1">
    <source>
        <dbReference type="EMBL" id="KAL0580904.1"/>
    </source>
</evidence>